<gene>
    <name evidence="3" type="ORF">M9Y10_036356</name>
</gene>
<feature type="domain" description="Fungal lipase-type" evidence="2">
    <location>
        <begin position="61"/>
        <end position="180"/>
    </location>
</feature>
<evidence type="ECO:0000259" key="2">
    <source>
        <dbReference type="Pfam" id="PF01764"/>
    </source>
</evidence>
<organism evidence="3 4">
    <name type="scientific">Tritrichomonas musculus</name>
    <dbReference type="NCBI Taxonomy" id="1915356"/>
    <lineage>
        <taxon>Eukaryota</taxon>
        <taxon>Metamonada</taxon>
        <taxon>Parabasalia</taxon>
        <taxon>Tritrichomonadida</taxon>
        <taxon>Tritrichomonadidae</taxon>
        <taxon>Tritrichomonas</taxon>
    </lineage>
</organism>
<comment type="caution">
    <text evidence="3">The sequence shown here is derived from an EMBL/GenBank/DDBJ whole genome shotgun (WGS) entry which is preliminary data.</text>
</comment>
<dbReference type="EMBL" id="JAPFFF010000058">
    <property type="protein sequence ID" value="KAK8837818.1"/>
    <property type="molecule type" value="Genomic_DNA"/>
</dbReference>
<proteinExistence type="predicted"/>
<keyword evidence="4" id="KW-1185">Reference proteome</keyword>
<name>A0ABR2GV62_9EUKA</name>
<evidence type="ECO:0000313" key="4">
    <source>
        <dbReference type="Proteomes" id="UP001470230"/>
    </source>
</evidence>
<dbReference type="InterPro" id="IPR002921">
    <property type="entry name" value="Fungal_lipase-type"/>
</dbReference>
<dbReference type="Gene3D" id="3.40.50.1820">
    <property type="entry name" value="alpha/beta hydrolase"/>
    <property type="match status" value="1"/>
</dbReference>
<evidence type="ECO:0000313" key="3">
    <source>
        <dbReference type="EMBL" id="KAK8837818.1"/>
    </source>
</evidence>
<dbReference type="PANTHER" id="PTHR46023:SF6">
    <property type="entry name" value="LIPASE CLASS 3 FAMILY PROTEIN"/>
    <property type="match status" value="1"/>
</dbReference>
<evidence type="ECO:0000256" key="1">
    <source>
        <dbReference type="SAM" id="MobiDB-lite"/>
    </source>
</evidence>
<dbReference type="PANTHER" id="PTHR46023">
    <property type="entry name" value="LIPASE CLASS 3 PROTEIN-LIKE"/>
    <property type="match status" value="1"/>
</dbReference>
<feature type="region of interest" description="Disordered" evidence="1">
    <location>
        <begin position="307"/>
        <end position="326"/>
    </location>
</feature>
<protein>
    <recommendedName>
        <fullName evidence="2">Fungal lipase-type domain-containing protein</fullName>
    </recommendedName>
</protein>
<dbReference type="Pfam" id="PF01764">
    <property type="entry name" value="Lipase_3"/>
    <property type="match status" value="1"/>
</dbReference>
<reference evidence="3 4" key="1">
    <citation type="submission" date="2024-04" db="EMBL/GenBank/DDBJ databases">
        <title>Tritrichomonas musculus Genome.</title>
        <authorList>
            <person name="Alves-Ferreira E."/>
            <person name="Grigg M."/>
            <person name="Lorenzi H."/>
            <person name="Galac M."/>
        </authorList>
    </citation>
    <scope>NUCLEOTIDE SEQUENCE [LARGE SCALE GENOMIC DNA]</scope>
    <source>
        <strain evidence="3 4">EAF2021</strain>
    </source>
</reference>
<dbReference type="Proteomes" id="UP001470230">
    <property type="component" value="Unassembled WGS sequence"/>
</dbReference>
<dbReference type="InterPro" id="IPR029058">
    <property type="entry name" value="AB_hydrolase_fold"/>
</dbReference>
<accession>A0ABR2GV62</accession>
<dbReference type="SUPFAM" id="SSF53474">
    <property type="entry name" value="alpha/beta-Hydrolases"/>
    <property type="match status" value="1"/>
</dbReference>
<dbReference type="CDD" id="cd00519">
    <property type="entry name" value="Lipase_3"/>
    <property type="match status" value="1"/>
</dbReference>
<sequence>MSNLNGYPLDFLIKCSEASEGGFNIGEFPSQLEKLLTRGGISANMPLFFLAKEKGSEDLYIAVRGATETCDFVRVLNFKHSPFLNGEVHSGVLEAARWIISESRKYIDSCKGRIICTGHSLGGSTAALIATILRLEEKRANVISISEAPFPIFTADVRKLTEEFATSIIYNRDVVPLLSHKNIRAFLNQMVPPEAQQNPQMAAAIVGQLVQQLIIGIMNSRGITDPNIINSIREKVPVIVSNLMQGDANEKELYLPGKLFQVVMKDQNAFDIVPFKEGSPLPNALALMLSVQDHNLQLLINALQTIAHPPPPPKPASGPKEVEDLD</sequence>